<dbReference type="EMBL" id="JBJUIK010000004">
    <property type="protein sequence ID" value="KAL3529422.1"/>
    <property type="molecule type" value="Genomic_DNA"/>
</dbReference>
<gene>
    <name evidence="1" type="ORF">ACH5RR_008744</name>
</gene>
<evidence type="ECO:0000313" key="2">
    <source>
        <dbReference type="Proteomes" id="UP001630127"/>
    </source>
</evidence>
<sequence length="113" mass="11752">MTHFLDRATSIFCDDNSMPAPQAASSSGQEAAVERSCASTASSLGCKSVVMELGATTKVDATSNCSVSSVLVFGISKLCQNGNARKLIVKVANLSSKLLAIDCQSSSSKWQSQ</sequence>
<keyword evidence="2" id="KW-1185">Reference proteome</keyword>
<accession>A0ABD3ACH5</accession>
<organism evidence="1 2">
    <name type="scientific">Cinchona calisaya</name>
    <dbReference type="NCBI Taxonomy" id="153742"/>
    <lineage>
        <taxon>Eukaryota</taxon>
        <taxon>Viridiplantae</taxon>
        <taxon>Streptophyta</taxon>
        <taxon>Embryophyta</taxon>
        <taxon>Tracheophyta</taxon>
        <taxon>Spermatophyta</taxon>
        <taxon>Magnoliopsida</taxon>
        <taxon>eudicotyledons</taxon>
        <taxon>Gunneridae</taxon>
        <taxon>Pentapetalae</taxon>
        <taxon>asterids</taxon>
        <taxon>lamiids</taxon>
        <taxon>Gentianales</taxon>
        <taxon>Rubiaceae</taxon>
        <taxon>Cinchonoideae</taxon>
        <taxon>Cinchoneae</taxon>
        <taxon>Cinchona</taxon>
    </lineage>
</organism>
<reference evidence="1 2" key="1">
    <citation type="submission" date="2024-11" db="EMBL/GenBank/DDBJ databases">
        <title>A near-complete genome assembly of Cinchona calisaya.</title>
        <authorList>
            <person name="Lian D.C."/>
            <person name="Zhao X.W."/>
            <person name="Wei L."/>
        </authorList>
    </citation>
    <scope>NUCLEOTIDE SEQUENCE [LARGE SCALE GENOMIC DNA]</scope>
    <source>
        <tissue evidence="1">Nenye</tissue>
    </source>
</reference>
<dbReference type="AlphaFoldDB" id="A0ABD3ACH5"/>
<comment type="caution">
    <text evidence="1">The sequence shown here is derived from an EMBL/GenBank/DDBJ whole genome shotgun (WGS) entry which is preliminary data.</text>
</comment>
<protein>
    <submittedName>
        <fullName evidence="1">Uncharacterized protein</fullName>
    </submittedName>
</protein>
<name>A0ABD3ACH5_9GENT</name>
<dbReference type="Proteomes" id="UP001630127">
    <property type="component" value="Unassembled WGS sequence"/>
</dbReference>
<evidence type="ECO:0000313" key="1">
    <source>
        <dbReference type="EMBL" id="KAL3529422.1"/>
    </source>
</evidence>
<proteinExistence type="predicted"/>